<dbReference type="EMBL" id="CAJNNV010028627">
    <property type="protein sequence ID" value="CAE8625279.1"/>
    <property type="molecule type" value="Genomic_DNA"/>
</dbReference>
<comment type="caution">
    <text evidence="3">The sequence shown here is derived from an EMBL/GenBank/DDBJ whole genome shotgun (WGS) entry which is preliminary data.</text>
</comment>
<dbReference type="Proteomes" id="UP000626109">
    <property type="component" value="Unassembled WGS sequence"/>
</dbReference>
<keyword evidence="5" id="KW-1185">Reference proteome</keyword>
<dbReference type="AlphaFoldDB" id="A0A813LH51"/>
<feature type="region of interest" description="Disordered" evidence="1">
    <location>
        <begin position="1"/>
        <end position="178"/>
    </location>
</feature>
<evidence type="ECO:0000313" key="5">
    <source>
        <dbReference type="Proteomes" id="UP000654075"/>
    </source>
</evidence>
<proteinExistence type="predicted"/>
<feature type="region of interest" description="Disordered" evidence="1">
    <location>
        <begin position="320"/>
        <end position="353"/>
    </location>
</feature>
<protein>
    <submittedName>
        <fullName evidence="3">Uncharacterized protein</fullName>
    </submittedName>
</protein>
<feature type="compositionally biased region" description="Polar residues" evidence="1">
    <location>
        <begin position="655"/>
        <end position="665"/>
    </location>
</feature>
<dbReference type="Proteomes" id="UP000654075">
    <property type="component" value="Unassembled WGS sequence"/>
</dbReference>
<evidence type="ECO:0000313" key="3">
    <source>
        <dbReference type="EMBL" id="CAE8725948.1"/>
    </source>
</evidence>
<dbReference type="EMBL" id="CAJNNW010035150">
    <property type="protein sequence ID" value="CAE8725948.1"/>
    <property type="molecule type" value="Genomic_DNA"/>
</dbReference>
<name>A0A813LH51_POLGL</name>
<feature type="region of interest" description="Disordered" evidence="1">
    <location>
        <begin position="555"/>
        <end position="619"/>
    </location>
</feature>
<feature type="region of interest" description="Disordered" evidence="1">
    <location>
        <begin position="249"/>
        <end position="282"/>
    </location>
</feature>
<feature type="compositionally biased region" description="Polar residues" evidence="1">
    <location>
        <begin position="257"/>
        <end position="267"/>
    </location>
</feature>
<feature type="region of interest" description="Disordered" evidence="1">
    <location>
        <begin position="380"/>
        <end position="423"/>
    </location>
</feature>
<feature type="compositionally biased region" description="Low complexity" evidence="1">
    <location>
        <begin position="393"/>
        <end position="411"/>
    </location>
</feature>
<feature type="compositionally biased region" description="Basic residues" evidence="1">
    <location>
        <begin position="86"/>
        <end position="111"/>
    </location>
</feature>
<feature type="region of interest" description="Disordered" evidence="1">
    <location>
        <begin position="645"/>
        <end position="665"/>
    </location>
</feature>
<accession>A0A813LH51</accession>
<evidence type="ECO:0000313" key="2">
    <source>
        <dbReference type="EMBL" id="CAE8625279.1"/>
    </source>
</evidence>
<organism evidence="3 4">
    <name type="scientific">Polarella glacialis</name>
    <name type="common">Dinoflagellate</name>
    <dbReference type="NCBI Taxonomy" id="89957"/>
    <lineage>
        <taxon>Eukaryota</taxon>
        <taxon>Sar</taxon>
        <taxon>Alveolata</taxon>
        <taxon>Dinophyceae</taxon>
        <taxon>Suessiales</taxon>
        <taxon>Suessiaceae</taxon>
        <taxon>Polarella</taxon>
    </lineage>
</organism>
<gene>
    <name evidence="2" type="ORF">PGLA1383_LOCUS42285</name>
    <name evidence="3" type="ORF">PGLA2088_LOCUS44327</name>
</gene>
<evidence type="ECO:0000256" key="1">
    <source>
        <dbReference type="SAM" id="MobiDB-lite"/>
    </source>
</evidence>
<feature type="compositionally biased region" description="Low complexity" evidence="1">
    <location>
        <begin position="328"/>
        <end position="338"/>
    </location>
</feature>
<feature type="compositionally biased region" description="Basic and acidic residues" evidence="1">
    <location>
        <begin position="572"/>
        <end position="585"/>
    </location>
</feature>
<feature type="compositionally biased region" description="Low complexity" evidence="1">
    <location>
        <begin position="37"/>
        <end position="46"/>
    </location>
</feature>
<sequence length="665" mass="71408">MPTARLVPAQKRSGPVNALGFVSGSPPAQPSRRSRSESTASESSSTGRDAGSSAKRRRNGGPLDASPGRALTESEDDEAEDEARKAVKAKVSSRLRSRIQRRLRSRDRRGRGSAVSSRVKRLQQAHSTQLLERRCTSASSGQHQQVGPKAEVTESESSRSQETPEPCSTGDLQGSPGTVAALDKVLGEAEPSDATLKGAGEADASRAAAAMAAAAAVRARAKDARLRQRTQVASAAGLAASAATTSRVPVADGKQTKLPQATETTQRQAKRATDTKPATTTAPAMITAHSENAEMAATDATRLVSIAAPTASIARLRTQTSAVSNVQATPSTSSSSAAGEVTAMSCGSPSLSPELRDERLAELSSLPPEQKLAEALPHSQLAEPQHQHRPQLNNPQQTRQQKRQQNPLQTTHSELHVPCQHSRLQKQHLKKYLANGRQLSLLQQKQASDKAVKRQQLLQRLVAMKRELRAERHGLAVAEEQQAQQLNEIANDLRVSSKGIKSQFRSLGSRICKAHQDRAALDRSFKALRLQHTELQLAFARQLLNLGNRQSALRAAAGSSWPSSPVTGRRAGLADEERGEEAKEDCGEDATLMGAGKTEGQHTAEQSSGDLDTDDDPDVIIEVTQDAELTKEELHAQEQRACMLERAAWGETRTTDPSPDSESLR</sequence>
<feature type="compositionally biased region" description="Polar residues" evidence="1">
    <location>
        <begin position="124"/>
        <end position="145"/>
    </location>
</feature>
<evidence type="ECO:0000313" key="4">
    <source>
        <dbReference type="Proteomes" id="UP000626109"/>
    </source>
</evidence>
<reference evidence="3" key="1">
    <citation type="submission" date="2021-02" db="EMBL/GenBank/DDBJ databases">
        <authorList>
            <person name="Dougan E. K."/>
            <person name="Rhodes N."/>
            <person name="Thang M."/>
            <person name="Chan C."/>
        </authorList>
    </citation>
    <scope>NUCLEOTIDE SEQUENCE</scope>
</reference>